<dbReference type="RefSeq" id="WP_136369741.1">
    <property type="nucleotide sequence ID" value="NZ_SSOB01000011.1"/>
</dbReference>
<feature type="region of interest" description="Disordered" evidence="1">
    <location>
        <begin position="1115"/>
        <end position="1146"/>
    </location>
</feature>
<feature type="region of interest" description="Disordered" evidence="1">
    <location>
        <begin position="1593"/>
        <end position="1619"/>
    </location>
</feature>
<dbReference type="NCBIfam" id="NF047446">
    <property type="entry name" value="barrel_OmpL47"/>
    <property type="match status" value="1"/>
</dbReference>
<dbReference type="SUPFAM" id="SSF49899">
    <property type="entry name" value="Concanavalin A-like lectins/glucanases"/>
    <property type="match status" value="3"/>
</dbReference>
<dbReference type="Proteomes" id="UP000310636">
    <property type="component" value="Unassembled WGS sequence"/>
</dbReference>
<protein>
    <submittedName>
        <fullName evidence="3">DUF1533 domain-containing protein</fullName>
    </submittedName>
</protein>
<organism evidence="3 4">
    <name type="scientific">Cohnella fermenti</name>
    <dbReference type="NCBI Taxonomy" id="2565925"/>
    <lineage>
        <taxon>Bacteria</taxon>
        <taxon>Bacillati</taxon>
        <taxon>Bacillota</taxon>
        <taxon>Bacilli</taxon>
        <taxon>Bacillales</taxon>
        <taxon>Paenibacillaceae</taxon>
        <taxon>Cohnella</taxon>
    </lineage>
</organism>
<feature type="compositionally biased region" description="Low complexity" evidence="1">
    <location>
        <begin position="1594"/>
        <end position="1611"/>
    </location>
</feature>
<evidence type="ECO:0000313" key="4">
    <source>
        <dbReference type="Proteomes" id="UP000310636"/>
    </source>
</evidence>
<dbReference type="InterPro" id="IPR058094">
    <property type="entry name" value="Ig-like_OmpL47-like"/>
</dbReference>
<dbReference type="InterPro" id="IPR008969">
    <property type="entry name" value="CarboxyPept-like_regulatory"/>
</dbReference>
<feature type="compositionally biased region" description="Polar residues" evidence="1">
    <location>
        <begin position="1122"/>
        <end position="1146"/>
    </location>
</feature>
<feature type="domain" description="Heme-binding protein Shr-like Hb-interacting" evidence="2">
    <location>
        <begin position="252"/>
        <end position="332"/>
    </location>
</feature>
<sequence length="1913" mass="201957">MKRNRKGAFKRTIATLLVVLTALSTLFYPGMPGTGTGVARADDGSDLVNETFDALATGTTPSGWGVSVTGSSYVQVVEEDSRRFLQIYDASVQATNGITKTFAQQTGKAVIQADVQLPAGGTPGKDNILFYVLDSANKAAIALNLNADKILSYRTVDGVTTATEMTGIVPGRSWHQLAIAADYGAKTFDLYFDGLLAASAVPFRYDDAVGLSKLQVSGSYSSDTTSNIRIANLDNVLIYTGAIRLQTPPALVEDISDAYAGRSVDLAFADDAAWRAAIADAAVNGTTLSGAAYAVAPGSLQIDGSAFPEAGSYSITVRARGYADATVAQTVNEDPELMFVDETFEALAVGSAPSGWGINATGASSVIVAEAADGNRYLQIVDASRMATQGISKSFPVQTGKLTVEADVQLPPGATSGKENILFYVFDSAGKQAIALNLLPTAIVSLRTTNGSTTSSQLASGLNAGDWRHLTISADYATRTFDFYVDDALLASAVPFRYDDALNLAKLQVTGAYYADDAEYVRLVNLDNVRIYPRAILVPSPEPVVPPAPGVERQSFDSHSSVFLSSRWYWQGGENGQLGTLDALKRFMATDDKWTYETDAAKIGNVVRLGVSFQGTLNMNEGTTGRARYLDGTEIIAPWMVKWNATWGSMSDPVYYELVLQRGKSSIDAGVTSFQFDDWRGSQAAYDMNGDFCEACMTRFRDYLADTYSLSQLAAWGIADIATFDYRMYLQTQLGIVTPADYGTRKTESPLNAPFREFMTQESILFHQRLHDDLEAYAGHSLEFSVNSTIMQYPQTKDHYLHDIFDYEIGESAESSLGIGNIVTFGSLASGLGKPQVISPLPQHPEAIREGIAASYALGQYMLVPWDVWLEGSTRYYGTVADYGDMYHFIRQYPYLFDGYEASARTGVLIDWNELDSAALSELSMRLFEAGVPFRDLVANESLPHYGLQASQFAGLDRLIAYSPLDGFGSADQAVIAASGIPVVAPEDADAAWLAARSAVQIAGDGELYAAVRSREDANAPKVVHLLNRSGVPVDDATLTIADAEFFGSSDIRAVLYRPGRNPLPLELASDGSGGHTLVIPELEEWGIVRVSREDTPDPEAFAVAAPWSGINVGSPAKDGSATASGGTLSVTSEGSGQHVPTTGDQGSADQIAYVYQYLGATPLQDATISARLLPHDSEAPTGAVSGVMIRENAASNARFVAVQATKGSGLELVWRDTDNGAVSSAALGSAELPGYVKLERHNGAFAAYYSADGVTWGAPLGTHSLTMSNPLAGVFAAAGPAGGTNTAVFEALSVTTGDVALPAGELSALRLSGLPESLIAGTASSLTVTAVMDDDGTESEVDVTGEHIVYTSGDPAVATVNRYGTVMAQAAGSATLTASFTHGGVTVTASVAVTVVPPSPYLLDESFDDYDESETPAGWSMTQAEVGGSYIKVAQIPSSEDRSLEAYDNASSGFPSAGAEFAPQTGPITVDFDFQVDFGAVPANGGAIVAYLQAADGATSGVSLLANYDGFWYLDGGTAVVAAPVTPGEWQHIRIVADASTDKMDLYIDGTKVVDQGGFRNAVQSLGKIVVGGSTGGVDTTARWNNVRIAKGAPDTTAPTTTAELSPAEPDGSNGAYAGPVELTLNAVDDASGVADTVYSLNGGSTWLPYDGPIAFTRQGAYTVMYRSTDNAGNIGTVGSVSFTLAASEVEVQLRDSSGNPLTGAVVTYYDGGWKSFGVTGVDGTARRSLADRNYTFGISYEGTYVQKPQNTETDPVVSFATISVKVQLKDSDGQALSGGAATYYAGSWRTFGAIGSGGEASKELLPGTYTFGMTYEGTYVQKSQNTAIDAIIVFQTIRVTVRLLDGADQPLSGGAATYYAGSWRTFGTTDVSGETARELLPGSYAFGMNKGGVYTQQTQNTGSDAIVLFRR</sequence>
<evidence type="ECO:0000259" key="2">
    <source>
        <dbReference type="Pfam" id="PF07550"/>
    </source>
</evidence>
<dbReference type="Gene3D" id="3.30.1920.20">
    <property type="match status" value="1"/>
</dbReference>
<comment type="caution">
    <text evidence="3">The sequence shown here is derived from an EMBL/GenBank/DDBJ whole genome shotgun (WGS) entry which is preliminary data.</text>
</comment>
<dbReference type="InterPro" id="IPR008964">
    <property type="entry name" value="Invasin/intimin_cell_adhesion"/>
</dbReference>
<keyword evidence="4" id="KW-1185">Reference proteome</keyword>
<dbReference type="Gene3D" id="2.60.40.1080">
    <property type="match status" value="1"/>
</dbReference>
<evidence type="ECO:0000256" key="1">
    <source>
        <dbReference type="SAM" id="MobiDB-lite"/>
    </source>
</evidence>
<dbReference type="Pfam" id="PF07550">
    <property type="entry name" value="Shr-like_HID"/>
    <property type="match status" value="1"/>
</dbReference>
<dbReference type="Gene3D" id="2.60.120.200">
    <property type="match status" value="3"/>
</dbReference>
<name>A0A4S4BYG6_9BACL</name>
<proteinExistence type="predicted"/>
<dbReference type="Gene3D" id="2.60.40.10">
    <property type="entry name" value="Immunoglobulins"/>
    <property type="match status" value="2"/>
</dbReference>
<dbReference type="OrthoDB" id="931708at2"/>
<reference evidence="3 4" key="1">
    <citation type="submission" date="2019-04" db="EMBL/GenBank/DDBJ databases">
        <title>Cohnella sp. nov. isolated from preserved vegetables.</title>
        <authorList>
            <person name="Lin S.-Y."/>
            <person name="Hung M.-H."/>
            <person name="Young C.-C."/>
        </authorList>
    </citation>
    <scope>NUCLEOTIDE SEQUENCE [LARGE SCALE GENOMIC DNA]</scope>
    <source>
        <strain evidence="3 4">CC-MHH1044</strain>
    </source>
</reference>
<gene>
    <name evidence="3" type="ORF">E6C55_10475</name>
</gene>
<dbReference type="SUPFAM" id="SSF49464">
    <property type="entry name" value="Carboxypeptidase regulatory domain-like"/>
    <property type="match status" value="1"/>
</dbReference>
<accession>A0A4S4BYG6</accession>
<dbReference type="InterPro" id="IPR013783">
    <property type="entry name" value="Ig-like_fold"/>
</dbReference>
<evidence type="ECO:0000313" key="3">
    <source>
        <dbReference type="EMBL" id="THF80304.1"/>
    </source>
</evidence>
<dbReference type="SUPFAM" id="SSF49373">
    <property type="entry name" value="Invasin/intimin cell-adhesion fragments"/>
    <property type="match status" value="1"/>
</dbReference>
<dbReference type="EMBL" id="SSOB01000011">
    <property type="protein sequence ID" value="THF80304.1"/>
    <property type="molecule type" value="Genomic_DNA"/>
</dbReference>
<dbReference type="InterPro" id="IPR013320">
    <property type="entry name" value="ConA-like_dom_sf"/>
</dbReference>
<dbReference type="InterPro" id="IPR011432">
    <property type="entry name" value="Shr-like_HID"/>
</dbReference>